<keyword evidence="2" id="KW-1185">Reference proteome</keyword>
<proteinExistence type="predicted"/>
<sequence length="262" mass="28760">MDVTRNSKLEEKILLNAEDIDALWEFNGSVPEAFEQCIHEIIASNVVSYPEKLAVDAWDGKLSYHELDQLSTRLAEQLVGFGVGPEDIVPLCFEKSMWTVVAIMGVLKAGGAFALLDVSQPENRLREIIQQCRSKVVCTSVASQGLCTGAPTPAHVVGPELIVVEQPADAAFIPPDYDPLRSIAQQHQTEAFCFNPEARVFDFASYAFDVSVYNVMMALSAGACLVIPSEEQRKGFWYPQNSPISRHSYFPGKLSALMICGG</sequence>
<reference evidence="1" key="1">
    <citation type="submission" date="2022-10" db="EMBL/GenBank/DDBJ databases">
        <title>Complete Genome of Trichothecium roseum strain YXFP-22015, a Plant Pathogen Isolated from Citrus.</title>
        <authorList>
            <person name="Wang Y."/>
            <person name="Zhu L."/>
        </authorList>
    </citation>
    <scope>NUCLEOTIDE SEQUENCE</scope>
    <source>
        <strain evidence="1">YXFP-22015</strain>
    </source>
</reference>
<evidence type="ECO:0000313" key="1">
    <source>
        <dbReference type="EMBL" id="KAI9903494.1"/>
    </source>
</evidence>
<comment type="caution">
    <text evidence="1">The sequence shown here is derived from an EMBL/GenBank/DDBJ whole genome shotgun (WGS) entry which is preliminary data.</text>
</comment>
<organism evidence="1 2">
    <name type="scientific">Trichothecium roseum</name>
    <dbReference type="NCBI Taxonomy" id="47278"/>
    <lineage>
        <taxon>Eukaryota</taxon>
        <taxon>Fungi</taxon>
        <taxon>Dikarya</taxon>
        <taxon>Ascomycota</taxon>
        <taxon>Pezizomycotina</taxon>
        <taxon>Sordariomycetes</taxon>
        <taxon>Hypocreomycetidae</taxon>
        <taxon>Hypocreales</taxon>
        <taxon>Hypocreales incertae sedis</taxon>
        <taxon>Trichothecium</taxon>
    </lineage>
</organism>
<evidence type="ECO:0000313" key="2">
    <source>
        <dbReference type="Proteomes" id="UP001163324"/>
    </source>
</evidence>
<dbReference type="EMBL" id="CM047940">
    <property type="protein sequence ID" value="KAI9903494.1"/>
    <property type="molecule type" value="Genomic_DNA"/>
</dbReference>
<name>A0ACC0VBB0_9HYPO</name>
<protein>
    <submittedName>
        <fullName evidence="1">Uncharacterized protein</fullName>
    </submittedName>
</protein>
<gene>
    <name evidence="1" type="ORF">N3K66_000023</name>
</gene>
<accession>A0ACC0VBB0</accession>
<dbReference type="Proteomes" id="UP001163324">
    <property type="component" value="Chromosome 1"/>
</dbReference>